<keyword evidence="2" id="KW-0949">S-adenosyl-L-methionine</keyword>
<dbReference type="EMBL" id="PDEQ01000004">
    <property type="protein sequence ID" value="PEN13417.1"/>
    <property type="molecule type" value="Genomic_DNA"/>
</dbReference>
<keyword evidence="3" id="KW-0479">Metal-binding</keyword>
<keyword evidence="5" id="KW-0411">Iron-sulfur</keyword>
<keyword evidence="9" id="KW-1185">Reference proteome</keyword>
<dbReference type="GO" id="GO:0003824">
    <property type="term" value="F:catalytic activity"/>
    <property type="evidence" value="ECO:0007669"/>
    <property type="project" value="InterPro"/>
</dbReference>
<evidence type="ECO:0000256" key="5">
    <source>
        <dbReference type="ARBA" id="ARBA00023014"/>
    </source>
</evidence>
<dbReference type="InterPro" id="IPR013785">
    <property type="entry name" value="Aldolase_TIM"/>
</dbReference>
<evidence type="ECO:0000256" key="1">
    <source>
        <dbReference type="ARBA" id="ARBA00001966"/>
    </source>
</evidence>
<dbReference type="InterPro" id="IPR058240">
    <property type="entry name" value="rSAM_sf"/>
</dbReference>
<sequence length="380" mass="42426">MSENAFIPLDVIVGDGHTERVDGPRPTTSLRYRREPLSSPEAQFRALNAVEVKGGPTGTGDFDADLEASGWENLQPSELEIFQINLGKLCNMTCRHCHVDSGPDRTEENMDRETVDACLRAIDRSGAHTVDLTGGAPELNPHFEYLVQACVDRGLHVIDRCNLTILTTRPYQHLPEWFAERNVEVVCSLPHYREFNTDAQRGSGTYRKSIKALHALNEAGYGQGDPDRLLTLVTNPVGAFLAGNQASLEREWKEALDRNHDVTFDRLLALNNMPMSRYLEWLLEKGQTEAYMQRLVNAFNPGTIAGLMCRNTLSVAWDGTLYDCDFNQQLEMTMDLPDGVRPHVDDFNLEDWKQHSIRTARHCYGCTAGAGSGCGGAIEE</sequence>
<dbReference type="Proteomes" id="UP000220102">
    <property type="component" value="Unassembled WGS sequence"/>
</dbReference>
<evidence type="ECO:0000313" key="8">
    <source>
        <dbReference type="EMBL" id="PEN13417.1"/>
    </source>
</evidence>
<dbReference type="GO" id="GO:0051536">
    <property type="term" value="F:iron-sulfur cluster binding"/>
    <property type="evidence" value="ECO:0007669"/>
    <property type="project" value="UniProtKB-KW"/>
</dbReference>
<gene>
    <name evidence="8" type="ORF">CRI94_08825</name>
</gene>
<dbReference type="NCBIfam" id="TIGR04167">
    <property type="entry name" value="rSAM_SeCys"/>
    <property type="match status" value="1"/>
</dbReference>
<dbReference type="InterPro" id="IPR024521">
    <property type="entry name" value="ArsS-like_C"/>
</dbReference>
<evidence type="ECO:0000256" key="3">
    <source>
        <dbReference type="ARBA" id="ARBA00022723"/>
    </source>
</evidence>
<organism evidence="8 9">
    <name type="scientific">Longibacter salinarum</name>
    <dbReference type="NCBI Taxonomy" id="1850348"/>
    <lineage>
        <taxon>Bacteria</taxon>
        <taxon>Pseudomonadati</taxon>
        <taxon>Rhodothermota</taxon>
        <taxon>Rhodothermia</taxon>
        <taxon>Rhodothermales</taxon>
        <taxon>Salisaetaceae</taxon>
        <taxon>Longibacter</taxon>
    </lineage>
</organism>
<evidence type="ECO:0000256" key="2">
    <source>
        <dbReference type="ARBA" id="ARBA00022691"/>
    </source>
</evidence>
<dbReference type="PANTHER" id="PTHR43728">
    <property type="entry name" value="SLR0304 PROTEIN"/>
    <property type="match status" value="1"/>
</dbReference>
<evidence type="ECO:0000256" key="4">
    <source>
        <dbReference type="ARBA" id="ARBA00023004"/>
    </source>
</evidence>
<protein>
    <submittedName>
        <fullName evidence="8">Radical SAM protein</fullName>
    </submittedName>
</protein>
<dbReference type="Pfam" id="PF12345">
    <property type="entry name" value="DUF3641"/>
    <property type="match status" value="1"/>
</dbReference>
<evidence type="ECO:0000313" key="9">
    <source>
        <dbReference type="Proteomes" id="UP000220102"/>
    </source>
</evidence>
<dbReference type="Gene3D" id="3.20.20.70">
    <property type="entry name" value="Aldolase class I"/>
    <property type="match status" value="1"/>
</dbReference>
<accession>A0A2A8CXW2</accession>
<dbReference type="SUPFAM" id="SSF102114">
    <property type="entry name" value="Radical SAM enzymes"/>
    <property type="match status" value="1"/>
</dbReference>
<dbReference type="PANTHER" id="PTHR43728:SF1">
    <property type="entry name" value="FE-S OXIDOREDUCTASE"/>
    <property type="match status" value="1"/>
</dbReference>
<dbReference type="PROSITE" id="PS51918">
    <property type="entry name" value="RADICAL_SAM"/>
    <property type="match status" value="1"/>
</dbReference>
<comment type="cofactor">
    <cofactor evidence="1">
        <name>[4Fe-4S] cluster</name>
        <dbReference type="ChEBI" id="CHEBI:49883"/>
    </cofactor>
</comment>
<feature type="region of interest" description="Disordered" evidence="6">
    <location>
        <begin position="17"/>
        <end position="38"/>
    </location>
</feature>
<proteinExistence type="predicted"/>
<evidence type="ECO:0000256" key="6">
    <source>
        <dbReference type="SAM" id="MobiDB-lite"/>
    </source>
</evidence>
<dbReference type="SFLD" id="SFLDS00029">
    <property type="entry name" value="Radical_SAM"/>
    <property type="match status" value="1"/>
</dbReference>
<reference evidence="8 9" key="1">
    <citation type="submission" date="2017-10" db="EMBL/GenBank/DDBJ databases">
        <title>Draft genome of Longibacter Salinarum.</title>
        <authorList>
            <person name="Goh K.M."/>
            <person name="Shamsir M.S."/>
            <person name="Lim S.W."/>
        </authorList>
    </citation>
    <scope>NUCLEOTIDE SEQUENCE [LARGE SCALE GENOMIC DNA]</scope>
    <source>
        <strain evidence="8 9">KCTC 52045</strain>
    </source>
</reference>
<dbReference type="RefSeq" id="WP_098075337.1">
    <property type="nucleotide sequence ID" value="NZ_PDEQ01000004.1"/>
</dbReference>
<dbReference type="InterPro" id="IPR026351">
    <property type="entry name" value="rSAM_ArsS-like"/>
</dbReference>
<evidence type="ECO:0000259" key="7">
    <source>
        <dbReference type="PROSITE" id="PS51918"/>
    </source>
</evidence>
<dbReference type="SFLD" id="SFLDG01067">
    <property type="entry name" value="SPASM/twitch_domain_containing"/>
    <property type="match status" value="1"/>
</dbReference>
<dbReference type="CDD" id="cd01335">
    <property type="entry name" value="Radical_SAM"/>
    <property type="match status" value="1"/>
</dbReference>
<name>A0A2A8CXW2_9BACT</name>
<dbReference type="GO" id="GO:0046872">
    <property type="term" value="F:metal ion binding"/>
    <property type="evidence" value="ECO:0007669"/>
    <property type="project" value="UniProtKB-KW"/>
</dbReference>
<dbReference type="InterPro" id="IPR007197">
    <property type="entry name" value="rSAM"/>
</dbReference>
<dbReference type="AlphaFoldDB" id="A0A2A8CXW2"/>
<comment type="caution">
    <text evidence="8">The sequence shown here is derived from an EMBL/GenBank/DDBJ whole genome shotgun (WGS) entry which is preliminary data.</text>
</comment>
<dbReference type="Pfam" id="PF04055">
    <property type="entry name" value="Radical_SAM"/>
    <property type="match status" value="1"/>
</dbReference>
<dbReference type="OrthoDB" id="9810775at2"/>
<feature type="domain" description="Radical SAM core" evidence="7">
    <location>
        <begin position="72"/>
        <end position="305"/>
    </location>
</feature>
<keyword evidence="4" id="KW-0408">Iron</keyword>